<comment type="caution">
    <text evidence="2">The sequence shown here is derived from an EMBL/GenBank/DDBJ whole genome shotgun (WGS) entry which is preliminary data.</text>
</comment>
<evidence type="ECO:0000256" key="1">
    <source>
        <dbReference type="SAM" id="MobiDB-lite"/>
    </source>
</evidence>
<evidence type="ECO:0000313" key="3">
    <source>
        <dbReference type="Proteomes" id="UP000823775"/>
    </source>
</evidence>
<dbReference type="EMBL" id="JACEIK010008776">
    <property type="protein sequence ID" value="MCE3051620.1"/>
    <property type="molecule type" value="Genomic_DNA"/>
</dbReference>
<feature type="region of interest" description="Disordered" evidence="1">
    <location>
        <begin position="1"/>
        <end position="23"/>
    </location>
</feature>
<proteinExistence type="predicted"/>
<evidence type="ECO:0000313" key="2">
    <source>
        <dbReference type="EMBL" id="MCE3051620.1"/>
    </source>
</evidence>
<sequence>MVPPSFSSIPHQESCIEGKDRSSTDVMAASWRPDERLCGSGYRTSTVYGHLGYPTGSVMIGGDVSVK</sequence>
<protein>
    <submittedName>
        <fullName evidence="2">Uncharacterized protein</fullName>
    </submittedName>
</protein>
<feature type="compositionally biased region" description="Polar residues" evidence="1">
    <location>
        <begin position="1"/>
        <end position="11"/>
    </location>
</feature>
<accession>A0ABS8WQ64</accession>
<name>A0ABS8WQ64_DATST</name>
<organism evidence="2 3">
    <name type="scientific">Datura stramonium</name>
    <name type="common">Jimsonweed</name>
    <name type="synonym">Common thornapple</name>
    <dbReference type="NCBI Taxonomy" id="4076"/>
    <lineage>
        <taxon>Eukaryota</taxon>
        <taxon>Viridiplantae</taxon>
        <taxon>Streptophyta</taxon>
        <taxon>Embryophyta</taxon>
        <taxon>Tracheophyta</taxon>
        <taxon>Spermatophyta</taxon>
        <taxon>Magnoliopsida</taxon>
        <taxon>eudicotyledons</taxon>
        <taxon>Gunneridae</taxon>
        <taxon>Pentapetalae</taxon>
        <taxon>asterids</taxon>
        <taxon>lamiids</taxon>
        <taxon>Solanales</taxon>
        <taxon>Solanaceae</taxon>
        <taxon>Solanoideae</taxon>
        <taxon>Datureae</taxon>
        <taxon>Datura</taxon>
    </lineage>
</organism>
<dbReference type="Proteomes" id="UP000823775">
    <property type="component" value="Unassembled WGS sequence"/>
</dbReference>
<reference evidence="2 3" key="1">
    <citation type="journal article" date="2021" name="BMC Genomics">
        <title>Datura genome reveals duplications of psychoactive alkaloid biosynthetic genes and high mutation rate following tissue culture.</title>
        <authorList>
            <person name="Rajewski A."/>
            <person name="Carter-House D."/>
            <person name="Stajich J."/>
            <person name="Litt A."/>
        </authorList>
    </citation>
    <scope>NUCLEOTIDE SEQUENCE [LARGE SCALE GENOMIC DNA]</scope>
    <source>
        <strain evidence="2">AR-01</strain>
    </source>
</reference>
<feature type="compositionally biased region" description="Basic and acidic residues" evidence="1">
    <location>
        <begin position="14"/>
        <end position="23"/>
    </location>
</feature>
<gene>
    <name evidence="2" type="ORF">HAX54_050342</name>
</gene>
<keyword evidence="3" id="KW-1185">Reference proteome</keyword>